<comment type="caution">
    <text evidence="1">The sequence shown here is derived from an EMBL/GenBank/DDBJ whole genome shotgun (WGS) entry which is preliminary data.</text>
</comment>
<dbReference type="EMBL" id="JABXBU010000015">
    <property type="protein sequence ID" value="KAF8788212.1"/>
    <property type="molecule type" value="Genomic_DNA"/>
</dbReference>
<protein>
    <submittedName>
        <fullName evidence="1">Uncharacterized protein</fullName>
    </submittedName>
</protein>
<keyword evidence="2" id="KW-1185">Reference proteome</keyword>
<dbReference type="Proteomes" id="UP000807504">
    <property type="component" value="Unassembled WGS sequence"/>
</dbReference>
<name>A0A8T0FD13_ARGBR</name>
<reference evidence="1" key="1">
    <citation type="journal article" date="2020" name="bioRxiv">
        <title>Chromosome-level reference genome of the European wasp spider Argiope bruennichi: a resource for studies on range expansion and evolutionary adaptation.</title>
        <authorList>
            <person name="Sheffer M.M."/>
            <person name="Hoppe A."/>
            <person name="Krehenwinkel H."/>
            <person name="Uhl G."/>
            <person name="Kuss A.W."/>
            <person name="Jensen L."/>
            <person name="Jensen C."/>
            <person name="Gillespie R.G."/>
            <person name="Hoff K.J."/>
            <person name="Prost S."/>
        </authorList>
    </citation>
    <scope>NUCLEOTIDE SEQUENCE</scope>
</reference>
<reference evidence="1" key="2">
    <citation type="submission" date="2020-06" db="EMBL/GenBank/DDBJ databases">
        <authorList>
            <person name="Sheffer M."/>
        </authorList>
    </citation>
    <scope>NUCLEOTIDE SEQUENCE</scope>
</reference>
<dbReference type="AlphaFoldDB" id="A0A8T0FD13"/>
<organism evidence="1 2">
    <name type="scientific">Argiope bruennichi</name>
    <name type="common">Wasp spider</name>
    <name type="synonym">Aranea bruennichi</name>
    <dbReference type="NCBI Taxonomy" id="94029"/>
    <lineage>
        <taxon>Eukaryota</taxon>
        <taxon>Metazoa</taxon>
        <taxon>Ecdysozoa</taxon>
        <taxon>Arthropoda</taxon>
        <taxon>Chelicerata</taxon>
        <taxon>Arachnida</taxon>
        <taxon>Araneae</taxon>
        <taxon>Araneomorphae</taxon>
        <taxon>Entelegynae</taxon>
        <taxon>Araneoidea</taxon>
        <taxon>Araneidae</taxon>
        <taxon>Argiope</taxon>
    </lineage>
</organism>
<sequence length="209" mass="24186">MEVKLSDERKKNDLMNLSLFENNEKISNILSSKSKGCRIPPETTSNSAQLRTPCELPYLDALSDIREIDVQTEENAPFTDSSENIESCYRPENDIHEAYNISPIVMDSTETDTIESEDEDSINKLNEEFYNRQKHSLSGEIPNWCLVTNISLDFRDNVCLGVMKKKLNLWMKEDIADNVCISYRERATISNRLEALNKYRSKEYNIWPS</sequence>
<accession>A0A8T0FD13</accession>
<proteinExistence type="predicted"/>
<evidence type="ECO:0000313" key="1">
    <source>
        <dbReference type="EMBL" id="KAF8788212.1"/>
    </source>
</evidence>
<gene>
    <name evidence="1" type="ORF">HNY73_009743</name>
</gene>
<evidence type="ECO:0000313" key="2">
    <source>
        <dbReference type="Proteomes" id="UP000807504"/>
    </source>
</evidence>